<feature type="domain" description="Acyltransferase 3" evidence="8">
    <location>
        <begin position="21"/>
        <end position="332"/>
    </location>
</feature>
<dbReference type="GO" id="GO:0005886">
    <property type="term" value="C:plasma membrane"/>
    <property type="evidence" value="ECO:0007669"/>
    <property type="project" value="UniProtKB-SubCell"/>
</dbReference>
<keyword evidence="3" id="KW-1003">Cell membrane</keyword>
<feature type="transmembrane region" description="Helical" evidence="7">
    <location>
        <begin position="247"/>
        <end position="264"/>
    </location>
</feature>
<evidence type="ECO:0000313" key="9">
    <source>
        <dbReference type="EMBL" id="KAB1639113.1"/>
    </source>
</evidence>
<keyword evidence="9" id="KW-0808">Transferase</keyword>
<feature type="transmembrane region" description="Helical" evidence="7">
    <location>
        <begin position="202"/>
        <end position="221"/>
    </location>
</feature>
<name>A0A7J5B4K7_9MICO</name>
<feature type="transmembrane region" description="Helical" evidence="7">
    <location>
        <begin position="173"/>
        <end position="190"/>
    </location>
</feature>
<keyword evidence="4 7" id="KW-0812">Transmembrane</keyword>
<accession>A0A7J5B4K7</accession>
<protein>
    <submittedName>
        <fullName evidence="9">Acyltransferase</fullName>
    </submittedName>
</protein>
<organism evidence="9 10">
    <name type="scientific">Pseudoclavibacter terrae</name>
    <dbReference type="NCBI Taxonomy" id="1530195"/>
    <lineage>
        <taxon>Bacteria</taxon>
        <taxon>Bacillati</taxon>
        <taxon>Actinomycetota</taxon>
        <taxon>Actinomycetes</taxon>
        <taxon>Micrococcales</taxon>
        <taxon>Microbacteriaceae</taxon>
        <taxon>Pseudoclavibacter</taxon>
    </lineage>
</organism>
<evidence type="ECO:0000256" key="5">
    <source>
        <dbReference type="ARBA" id="ARBA00022989"/>
    </source>
</evidence>
<comment type="caution">
    <text evidence="9">The sequence shown here is derived from an EMBL/GenBank/DDBJ whole genome shotgun (WGS) entry which is preliminary data.</text>
</comment>
<keyword evidence="10" id="KW-1185">Reference proteome</keyword>
<keyword evidence="6 7" id="KW-0472">Membrane</keyword>
<gene>
    <name evidence="9" type="ORF">F8O03_01860</name>
</gene>
<comment type="similarity">
    <text evidence="2">Belongs to the acyltransferase 3 family.</text>
</comment>
<dbReference type="GO" id="GO:0016413">
    <property type="term" value="F:O-acetyltransferase activity"/>
    <property type="evidence" value="ECO:0007669"/>
    <property type="project" value="TreeGrafter"/>
</dbReference>
<proteinExistence type="inferred from homology"/>
<dbReference type="Proteomes" id="UP000490386">
    <property type="component" value="Unassembled WGS sequence"/>
</dbReference>
<dbReference type="RefSeq" id="WP_151422132.1">
    <property type="nucleotide sequence ID" value="NZ_WBJX01000001.1"/>
</dbReference>
<dbReference type="GO" id="GO:0009246">
    <property type="term" value="P:enterobacterial common antigen biosynthetic process"/>
    <property type="evidence" value="ECO:0007669"/>
    <property type="project" value="TreeGrafter"/>
</dbReference>
<reference evidence="9 10" key="1">
    <citation type="submission" date="2019-09" db="EMBL/GenBank/DDBJ databases">
        <title>Phylogeny of genus Pseudoclavibacter and closely related genus.</title>
        <authorList>
            <person name="Li Y."/>
        </authorList>
    </citation>
    <scope>NUCLEOTIDE SEQUENCE [LARGE SCALE GENOMIC DNA]</scope>
    <source>
        <strain evidence="9 10">THG-MD12</strain>
    </source>
</reference>
<dbReference type="PANTHER" id="PTHR40074:SF2">
    <property type="entry name" value="O-ACETYLTRANSFERASE WECH"/>
    <property type="match status" value="1"/>
</dbReference>
<sequence>MATHDATARASSTVPPRQRERWIDLIRGTAILLVIANHAIDVPMHIADITPGTVIDDITLYFAPFRMTSLMLLSGLLLPRALAKPPRRYYASKLRTLAWPYVVWLVIFWIATSNPTEWMRPDGWATRSWLWFILCLFLSYLAAPLLTRIPTPWFALVPTTLWLLSTVAPDGTLFDLSYYSGFFFAGYLIARTQHLLRRFDTTPVMVLLLIGSSVFAALLVLQEHGLTLTSPATPGTNDDGAIERFDLIWVPVVLAGITGTALLARRIRGTLDGHREPAPSRFLQHIGRNSVVFYLIHYPLQIVLVKLLAAAGITEQPIVMSACIIAALAVSFGAVALRRRSRVVNALFVFPQRATPVPR</sequence>
<evidence type="ECO:0000256" key="3">
    <source>
        <dbReference type="ARBA" id="ARBA00022475"/>
    </source>
</evidence>
<comment type="subcellular location">
    <subcellularLocation>
        <location evidence="1">Cell membrane</location>
        <topology evidence="1">Multi-pass membrane protein</topology>
    </subcellularLocation>
</comment>
<dbReference type="Pfam" id="PF01757">
    <property type="entry name" value="Acyl_transf_3"/>
    <property type="match status" value="1"/>
</dbReference>
<dbReference type="EMBL" id="WBJX01000001">
    <property type="protein sequence ID" value="KAB1639113.1"/>
    <property type="molecule type" value="Genomic_DNA"/>
</dbReference>
<feature type="transmembrane region" description="Helical" evidence="7">
    <location>
        <begin position="60"/>
        <end position="82"/>
    </location>
</feature>
<feature type="transmembrane region" description="Helical" evidence="7">
    <location>
        <begin position="318"/>
        <end position="337"/>
    </location>
</feature>
<keyword evidence="5 7" id="KW-1133">Transmembrane helix</keyword>
<feature type="transmembrane region" description="Helical" evidence="7">
    <location>
        <begin position="291"/>
        <end position="312"/>
    </location>
</feature>
<feature type="transmembrane region" description="Helical" evidence="7">
    <location>
        <begin position="94"/>
        <end position="112"/>
    </location>
</feature>
<dbReference type="AlphaFoldDB" id="A0A7J5B4K7"/>
<dbReference type="OrthoDB" id="3265718at2"/>
<dbReference type="InterPro" id="IPR002656">
    <property type="entry name" value="Acyl_transf_3_dom"/>
</dbReference>
<feature type="transmembrane region" description="Helical" evidence="7">
    <location>
        <begin position="124"/>
        <end position="143"/>
    </location>
</feature>
<evidence type="ECO:0000259" key="8">
    <source>
        <dbReference type="Pfam" id="PF01757"/>
    </source>
</evidence>
<evidence type="ECO:0000256" key="6">
    <source>
        <dbReference type="ARBA" id="ARBA00023136"/>
    </source>
</evidence>
<evidence type="ECO:0000313" key="10">
    <source>
        <dbReference type="Proteomes" id="UP000490386"/>
    </source>
</evidence>
<evidence type="ECO:0000256" key="4">
    <source>
        <dbReference type="ARBA" id="ARBA00022692"/>
    </source>
</evidence>
<keyword evidence="9" id="KW-0012">Acyltransferase</keyword>
<evidence type="ECO:0000256" key="1">
    <source>
        <dbReference type="ARBA" id="ARBA00004651"/>
    </source>
</evidence>
<dbReference type="PANTHER" id="PTHR40074">
    <property type="entry name" value="O-ACETYLTRANSFERASE WECH"/>
    <property type="match status" value="1"/>
</dbReference>
<evidence type="ECO:0000256" key="2">
    <source>
        <dbReference type="ARBA" id="ARBA00007400"/>
    </source>
</evidence>
<evidence type="ECO:0000256" key="7">
    <source>
        <dbReference type="SAM" id="Phobius"/>
    </source>
</evidence>